<proteinExistence type="predicted"/>
<dbReference type="GO" id="GO:0030117">
    <property type="term" value="C:membrane coat"/>
    <property type="evidence" value="ECO:0007669"/>
    <property type="project" value="InterPro"/>
</dbReference>
<evidence type="ECO:0000313" key="7">
    <source>
        <dbReference type="EMBL" id="TFY59621.1"/>
    </source>
</evidence>
<organism evidence="7 8">
    <name type="scientific">Dentipellis fragilis</name>
    <dbReference type="NCBI Taxonomy" id="205917"/>
    <lineage>
        <taxon>Eukaryota</taxon>
        <taxon>Fungi</taxon>
        <taxon>Dikarya</taxon>
        <taxon>Basidiomycota</taxon>
        <taxon>Agaricomycotina</taxon>
        <taxon>Agaricomycetes</taxon>
        <taxon>Russulales</taxon>
        <taxon>Hericiaceae</taxon>
        <taxon>Dentipellis</taxon>
    </lineage>
</organism>
<dbReference type="GO" id="GO:0016192">
    <property type="term" value="P:vesicle-mediated transport"/>
    <property type="evidence" value="ECO:0007669"/>
    <property type="project" value="InterPro"/>
</dbReference>
<dbReference type="Gene3D" id="1.25.10.10">
    <property type="entry name" value="Leucine-rich Repeat Variant"/>
    <property type="match status" value="1"/>
</dbReference>
<dbReference type="STRING" id="205917.A0A4Y9YDU9"/>
<evidence type="ECO:0000256" key="5">
    <source>
        <dbReference type="SAM" id="MobiDB-lite"/>
    </source>
</evidence>
<feature type="compositionally biased region" description="Low complexity" evidence="5">
    <location>
        <begin position="615"/>
        <end position="631"/>
    </location>
</feature>
<keyword evidence="4" id="KW-0472">Membrane</keyword>
<feature type="region of interest" description="Disordered" evidence="5">
    <location>
        <begin position="612"/>
        <end position="696"/>
    </location>
</feature>
<dbReference type="SUPFAM" id="SSF48371">
    <property type="entry name" value="ARM repeat"/>
    <property type="match status" value="1"/>
</dbReference>
<keyword evidence="8" id="KW-1185">Reference proteome</keyword>
<evidence type="ECO:0000256" key="3">
    <source>
        <dbReference type="ARBA" id="ARBA00022927"/>
    </source>
</evidence>
<dbReference type="InterPro" id="IPR002553">
    <property type="entry name" value="Clathrin/coatomer_adapt-like_N"/>
</dbReference>
<feature type="non-terminal residue" evidence="7">
    <location>
        <position position="751"/>
    </location>
</feature>
<evidence type="ECO:0000256" key="1">
    <source>
        <dbReference type="ARBA" id="ARBA00004308"/>
    </source>
</evidence>
<feature type="region of interest" description="Disordered" evidence="5">
    <location>
        <begin position="710"/>
        <end position="734"/>
    </location>
</feature>
<protein>
    <recommendedName>
        <fullName evidence="6">Clathrin/coatomer adaptor adaptin-like N-terminal domain-containing protein</fullName>
    </recommendedName>
</protein>
<dbReference type="InterPro" id="IPR016024">
    <property type="entry name" value="ARM-type_fold"/>
</dbReference>
<evidence type="ECO:0000256" key="4">
    <source>
        <dbReference type="ARBA" id="ARBA00023136"/>
    </source>
</evidence>
<feature type="compositionally biased region" description="Low complexity" evidence="5">
    <location>
        <begin position="718"/>
        <end position="728"/>
    </location>
</feature>
<evidence type="ECO:0000256" key="2">
    <source>
        <dbReference type="ARBA" id="ARBA00022448"/>
    </source>
</evidence>
<feature type="domain" description="Clathrin/coatomer adaptor adaptin-like N-terminal" evidence="6">
    <location>
        <begin position="78"/>
        <end position="580"/>
    </location>
</feature>
<comment type="caution">
    <text evidence="7">The sequence shown here is derived from an EMBL/GenBank/DDBJ whole genome shotgun (WGS) entry which is preliminary data.</text>
</comment>
<keyword evidence="2" id="KW-0813">Transport</keyword>
<keyword evidence="3" id="KW-0653">Protein transport</keyword>
<dbReference type="PANTHER" id="PTHR22780">
    <property type="entry name" value="ADAPTIN, ALPHA/GAMMA/EPSILON"/>
    <property type="match status" value="1"/>
</dbReference>
<name>A0A4Y9YDU9_9AGAM</name>
<dbReference type="Pfam" id="PF01602">
    <property type="entry name" value="Adaptin_N"/>
    <property type="match status" value="1"/>
</dbReference>
<dbReference type="OrthoDB" id="29308at2759"/>
<evidence type="ECO:0000313" key="8">
    <source>
        <dbReference type="Proteomes" id="UP000298327"/>
    </source>
</evidence>
<dbReference type="InterPro" id="IPR050840">
    <property type="entry name" value="Adaptor_Complx_Large_Subunit"/>
</dbReference>
<dbReference type="EMBL" id="SEOQ01000608">
    <property type="protein sequence ID" value="TFY59621.1"/>
    <property type="molecule type" value="Genomic_DNA"/>
</dbReference>
<reference evidence="7 8" key="1">
    <citation type="submission" date="2019-02" db="EMBL/GenBank/DDBJ databases">
        <title>Genome sequencing of the rare red list fungi Dentipellis fragilis.</title>
        <authorList>
            <person name="Buettner E."/>
            <person name="Kellner H."/>
        </authorList>
    </citation>
    <scope>NUCLEOTIDE SEQUENCE [LARGE SCALE GENOMIC DNA]</scope>
    <source>
        <strain evidence="7 8">DSM 105465</strain>
    </source>
</reference>
<gene>
    <name evidence="7" type="ORF">EVG20_g7714</name>
</gene>
<feature type="compositionally biased region" description="Low complexity" evidence="5">
    <location>
        <begin position="655"/>
        <end position="669"/>
    </location>
</feature>
<dbReference type="GO" id="GO:0006886">
    <property type="term" value="P:intracellular protein transport"/>
    <property type="evidence" value="ECO:0007669"/>
    <property type="project" value="InterPro"/>
</dbReference>
<sequence length="751" mass="82695">MDVPFISSGALSRAHYTLVRNVESAATPQDADRFLFAEIDSLRDGLSRPGLTTKRVKETLILLLYCSVTLAAGLRAGEMEFALPHAVNLAEAGASIQERRIGYLFCAEMMPTDHELRLMLVNTLRKDLEILDVPRICLALDFLIRCPSEDVIPAIQSRLRDLSAHNSPHVRRRTLLAARALGKFEQSILQWCSEDISKRLKDVDPMVVDSALITCTTLSKEKLLDKDARSSIVRIVQRCVKSLETSAVSRQMTAKCLTLLSCVPLSRLEVQTVVDLISRLAQSKPRNTALLLECFYVLSQAPYEMLLSIQRTRSSPTVANIRQYLPSDSPNDQYLFLSCLIYTPPEFWAGTSADIPAVLEGWEVERVMQLLESPDPIIRRKTLRILSKIDSGIVTSYFQQFLQSLDGPLTPSEESVLRLLEVIEVIAGSDGEAYARSVRDIFHALSSGRQGARAIFHTAVEEVLSYMTRRFGLNFATTLLTPITDTSDHLDSTLMVIVTALACEYAGVLSLAPTALLEGLAKRLSSYPASIQEAELLAMLRLAAECEKVPPDIIDAVKSVAEVSGRHIQRRCDQFVRFASDRETLRSIVSNARPRSLPEFLTALESHLIRPSTGAAAPSSWRSRSSSASSRVHPGNKLRYTAYDPPPPASRLRHPPSVARTSSSRSATSLDYSDRDDARPGSALSGRGPRSDDGLSRTVTAGELALAAGSQELRNFGSPKSARSPALSPRRRDPVDLLGSRVDLISLDSPF</sequence>
<dbReference type="GO" id="GO:0012505">
    <property type="term" value="C:endomembrane system"/>
    <property type="evidence" value="ECO:0007669"/>
    <property type="project" value="UniProtKB-SubCell"/>
</dbReference>
<dbReference type="AlphaFoldDB" id="A0A4Y9YDU9"/>
<dbReference type="Proteomes" id="UP000298327">
    <property type="component" value="Unassembled WGS sequence"/>
</dbReference>
<accession>A0A4Y9YDU9</accession>
<evidence type="ECO:0000259" key="6">
    <source>
        <dbReference type="Pfam" id="PF01602"/>
    </source>
</evidence>
<dbReference type="InterPro" id="IPR011989">
    <property type="entry name" value="ARM-like"/>
</dbReference>
<comment type="subcellular location">
    <subcellularLocation>
        <location evidence="1">Endomembrane system</location>
    </subcellularLocation>
</comment>